<dbReference type="PANTHER" id="PTHR36933">
    <property type="entry name" value="SLL0788 PROTEIN"/>
    <property type="match status" value="1"/>
</dbReference>
<evidence type="ECO:0000313" key="3">
    <source>
        <dbReference type="EMBL" id="SPC25941.1"/>
    </source>
</evidence>
<dbReference type="Proteomes" id="UP000257139">
    <property type="component" value="Unassembled WGS sequence"/>
</dbReference>
<dbReference type="PANTHER" id="PTHR36933:SF1">
    <property type="entry name" value="SLL0788 PROTEIN"/>
    <property type="match status" value="1"/>
</dbReference>
<dbReference type="Pfam" id="PF03713">
    <property type="entry name" value="DUF305"/>
    <property type="match status" value="1"/>
</dbReference>
<name>A0A7Z7JG36_9BURK</name>
<proteinExistence type="predicted"/>
<protein>
    <recommendedName>
        <fullName evidence="2">DUF305 domain-containing protein</fullName>
    </recommendedName>
</protein>
<dbReference type="AlphaFoldDB" id="A0A7Z7JG36"/>
<dbReference type="InterPro" id="IPR005183">
    <property type="entry name" value="DUF305_CopM-like"/>
</dbReference>
<organism evidence="3 4">
    <name type="scientific">Cupriavidus taiwanensis</name>
    <dbReference type="NCBI Taxonomy" id="164546"/>
    <lineage>
        <taxon>Bacteria</taxon>
        <taxon>Pseudomonadati</taxon>
        <taxon>Pseudomonadota</taxon>
        <taxon>Betaproteobacteria</taxon>
        <taxon>Burkholderiales</taxon>
        <taxon>Burkholderiaceae</taxon>
        <taxon>Cupriavidus</taxon>
    </lineage>
</organism>
<gene>
    <name evidence="3" type="ORF">CBM2594_U20128</name>
</gene>
<sequence>MLILQPKLHANRRLVVAACLLLTGISSGLAQHASGEHGQSAVPGGSAAQEIHGSMAPGMDKMLAMQSSGNVDKDFATMMKMHHQMAIDMAKTELAKGDSKEMKALAKQIIKDAQRDIGKFDRWLDQGKTPR</sequence>
<feature type="signal peptide" evidence="1">
    <location>
        <begin position="1"/>
        <end position="32"/>
    </location>
</feature>
<comment type="caution">
    <text evidence="3">The sequence shown here is derived from an EMBL/GenBank/DDBJ whole genome shotgun (WGS) entry which is preliminary data.</text>
</comment>
<evidence type="ECO:0000256" key="1">
    <source>
        <dbReference type="SAM" id="SignalP"/>
    </source>
</evidence>
<dbReference type="InterPro" id="IPR012347">
    <property type="entry name" value="Ferritin-like"/>
</dbReference>
<dbReference type="EMBL" id="OGUU01000049">
    <property type="protein sequence ID" value="SPC25941.1"/>
    <property type="molecule type" value="Genomic_DNA"/>
</dbReference>
<keyword evidence="1" id="KW-0732">Signal</keyword>
<feature type="domain" description="DUF305" evidence="2">
    <location>
        <begin position="32"/>
        <end position="124"/>
    </location>
</feature>
<evidence type="ECO:0000259" key="2">
    <source>
        <dbReference type="Pfam" id="PF03713"/>
    </source>
</evidence>
<evidence type="ECO:0000313" key="4">
    <source>
        <dbReference type="Proteomes" id="UP000257139"/>
    </source>
</evidence>
<reference evidence="3 4" key="1">
    <citation type="submission" date="2018-01" db="EMBL/GenBank/DDBJ databases">
        <authorList>
            <person name="Clerissi C."/>
        </authorList>
    </citation>
    <scope>NUCLEOTIDE SEQUENCE [LARGE SCALE GENOMIC DNA]</scope>
    <source>
        <strain evidence="3">Cupriavidus taiwanensis STM 6021</strain>
    </source>
</reference>
<dbReference type="RefSeq" id="WP_115737216.1">
    <property type="nucleotide sequence ID" value="NZ_JABTYD010000006.1"/>
</dbReference>
<feature type="chain" id="PRO_5031543170" description="DUF305 domain-containing protein" evidence="1">
    <location>
        <begin position="33"/>
        <end position="131"/>
    </location>
</feature>
<accession>A0A7Z7JG36</accession>
<dbReference type="Gene3D" id="1.20.1260.10">
    <property type="match status" value="1"/>
</dbReference>